<dbReference type="InterPro" id="IPR037523">
    <property type="entry name" value="VOC_core"/>
</dbReference>
<comment type="caution">
    <text evidence="2">The sequence shown here is derived from an EMBL/GenBank/DDBJ whole genome shotgun (WGS) entry which is preliminary data.</text>
</comment>
<feature type="domain" description="VOC" evidence="1">
    <location>
        <begin position="6"/>
        <end position="125"/>
    </location>
</feature>
<dbReference type="Proteomes" id="UP000092649">
    <property type="component" value="Unassembled WGS sequence"/>
</dbReference>
<dbReference type="CDD" id="cd07253">
    <property type="entry name" value="GLOD5"/>
    <property type="match status" value="1"/>
</dbReference>
<sequence>MLEISHLDHLVLTVANIERTVTFYQKLGMQKQTFAGGRIALSFGKQKINLHQLGKEFEPKAGCVQVGSADLCFIIKQPLEVVIDELKQQNIRIEQGIVTRTGAIGAIRSIYVRDPDNNLIELSNYL</sequence>
<proteinExistence type="predicted"/>
<gene>
    <name evidence="2" type="ORF">QS62_09805</name>
</gene>
<dbReference type="OrthoDB" id="9812656at2"/>
<dbReference type="Gene3D" id="3.10.180.10">
    <property type="entry name" value="2,3-Dihydroxybiphenyl 1,2-Dioxygenase, domain 1"/>
    <property type="match status" value="1"/>
</dbReference>
<dbReference type="PROSITE" id="PS51819">
    <property type="entry name" value="VOC"/>
    <property type="match status" value="1"/>
</dbReference>
<dbReference type="RefSeq" id="WP_066109511.1">
    <property type="nucleotide sequence ID" value="NZ_JTJL01000057.1"/>
</dbReference>
<dbReference type="PANTHER" id="PTHR21366">
    <property type="entry name" value="GLYOXALASE FAMILY PROTEIN"/>
    <property type="match status" value="1"/>
</dbReference>
<accession>A0A1A7NQQ5</accession>
<dbReference type="AlphaFoldDB" id="A0A1A7NQQ5"/>
<keyword evidence="3" id="KW-1185">Reference proteome</keyword>
<name>A0A1A7NQQ5_9PAST</name>
<dbReference type="SUPFAM" id="SSF54593">
    <property type="entry name" value="Glyoxalase/Bleomycin resistance protein/Dihydroxybiphenyl dioxygenase"/>
    <property type="match status" value="1"/>
</dbReference>
<reference evidence="2 3" key="1">
    <citation type="submission" date="2014-11" db="EMBL/GenBank/DDBJ databases">
        <title>Pan-genome of Gallibacterium spp.</title>
        <authorList>
            <person name="Kudirkiene E."/>
            <person name="Bojesen A.M."/>
        </authorList>
    </citation>
    <scope>NUCLEOTIDE SEQUENCE [LARGE SCALE GENOMIC DNA]</scope>
    <source>
        <strain evidence="2 3">F150</strain>
    </source>
</reference>
<dbReference type="InterPro" id="IPR029068">
    <property type="entry name" value="Glyas_Bleomycin-R_OHBP_Dase"/>
</dbReference>
<protein>
    <submittedName>
        <fullName evidence="2">Glyoxalase</fullName>
    </submittedName>
</protein>
<evidence type="ECO:0000259" key="1">
    <source>
        <dbReference type="PROSITE" id="PS51819"/>
    </source>
</evidence>
<dbReference type="PATRIC" id="fig|505341.3.peg.1962"/>
<dbReference type="EMBL" id="JTJL01000057">
    <property type="protein sequence ID" value="OBW91851.1"/>
    <property type="molecule type" value="Genomic_DNA"/>
</dbReference>
<evidence type="ECO:0000313" key="3">
    <source>
        <dbReference type="Proteomes" id="UP000092649"/>
    </source>
</evidence>
<organism evidence="2 3">
    <name type="scientific">Gallibacterium salpingitidis</name>
    <dbReference type="NCBI Taxonomy" id="505341"/>
    <lineage>
        <taxon>Bacteria</taxon>
        <taxon>Pseudomonadati</taxon>
        <taxon>Pseudomonadota</taxon>
        <taxon>Gammaproteobacteria</taxon>
        <taxon>Pasteurellales</taxon>
        <taxon>Pasteurellaceae</taxon>
        <taxon>Gallibacterium</taxon>
    </lineage>
</organism>
<dbReference type="InterPro" id="IPR050383">
    <property type="entry name" value="GlyoxalaseI/FosfomycinResist"/>
</dbReference>
<dbReference type="PANTHER" id="PTHR21366:SF14">
    <property type="entry name" value="GLYOXALASE DOMAIN-CONTAINING PROTEIN 5"/>
    <property type="match status" value="1"/>
</dbReference>
<evidence type="ECO:0000313" key="2">
    <source>
        <dbReference type="EMBL" id="OBW91851.1"/>
    </source>
</evidence>